<dbReference type="PANTHER" id="PTHR11702">
    <property type="entry name" value="DEVELOPMENTALLY REGULATED GTP-BINDING PROTEIN-RELATED"/>
    <property type="match status" value="1"/>
</dbReference>
<dbReference type="EMBL" id="CAJNNV010000546">
    <property type="protein sequence ID" value="CAE8582956.1"/>
    <property type="molecule type" value="Genomic_DNA"/>
</dbReference>
<gene>
    <name evidence="2" type="ORF">PGLA1383_LOCUS1944</name>
</gene>
<dbReference type="SUPFAM" id="SSF82051">
    <property type="entry name" value="Obg GTP-binding protein N-terminal domain"/>
    <property type="match status" value="1"/>
</dbReference>
<dbReference type="GO" id="GO:0042254">
    <property type="term" value="P:ribosome biogenesis"/>
    <property type="evidence" value="ECO:0007669"/>
    <property type="project" value="UniProtKB-UniRule"/>
</dbReference>
<keyword evidence="3" id="KW-1185">Reference proteome</keyword>
<feature type="domain" description="Obg" evidence="1">
    <location>
        <begin position="70"/>
        <end position="174"/>
    </location>
</feature>
<dbReference type="InterPro" id="IPR036726">
    <property type="entry name" value="GTP1_OBG_dom_sf"/>
</dbReference>
<dbReference type="Pfam" id="PF01018">
    <property type="entry name" value="GTP1_OBG"/>
    <property type="match status" value="1"/>
</dbReference>
<evidence type="ECO:0000313" key="2">
    <source>
        <dbReference type="EMBL" id="CAE8582956.1"/>
    </source>
</evidence>
<dbReference type="PANTHER" id="PTHR11702:SF31">
    <property type="entry name" value="MITOCHONDRIAL RIBOSOME-ASSOCIATED GTPASE 2"/>
    <property type="match status" value="1"/>
</dbReference>
<evidence type="ECO:0000259" key="1">
    <source>
        <dbReference type="PROSITE" id="PS51883"/>
    </source>
</evidence>
<comment type="caution">
    <text evidence="2">The sequence shown here is derived from an EMBL/GenBank/DDBJ whole genome shotgun (WGS) entry which is preliminary data.</text>
</comment>
<dbReference type="Gene3D" id="2.70.210.12">
    <property type="entry name" value="GTP1/OBG domain"/>
    <property type="match status" value="1"/>
</dbReference>
<name>A0A813D8B4_POLGL</name>
<dbReference type="InterPro" id="IPR045086">
    <property type="entry name" value="OBG_GTPase"/>
</dbReference>
<dbReference type="PROSITE" id="PS51883">
    <property type="entry name" value="OBG"/>
    <property type="match status" value="1"/>
</dbReference>
<dbReference type="GO" id="GO:0003924">
    <property type="term" value="F:GTPase activity"/>
    <property type="evidence" value="ECO:0007669"/>
    <property type="project" value="InterPro"/>
</dbReference>
<reference evidence="2" key="1">
    <citation type="submission" date="2021-02" db="EMBL/GenBank/DDBJ databases">
        <authorList>
            <person name="Dougan E. K."/>
            <person name="Rhodes N."/>
            <person name="Thang M."/>
            <person name="Chan C."/>
        </authorList>
    </citation>
    <scope>NUCLEOTIDE SEQUENCE</scope>
</reference>
<evidence type="ECO:0000313" key="3">
    <source>
        <dbReference type="Proteomes" id="UP000654075"/>
    </source>
</evidence>
<proteinExistence type="predicted"/>
<organism evidence="2 3">
    <name type="scientific">Polarella glacialis</name>
    <name type="common">Dinoflagellate</name>
    <dbReference type="NCBI Taxonomy" id="89957"/>
    <lineage>
        <taxon>Eukaryota</taxon>
        <taxon>Sar</taxon>
        <taxon>Alveolata</taxon>
        <taxon>Dinophyceae</taxon>
        <taxon>Suessiales</taxon>
        <taxon>Suessiaceae</taxon>
        <taxon>Polarella</taxon>
    </lineage>
</organism>
<protein>
    <recommendedName>
        <fullName evidence="1">Obg domain-containing protein</fullName>
    </recommendedName>
</protein>
<dbReference type="InterPro" id="IPR006169">
    <property type="entry name" value="GTP1_OBG_dom"/>
</dbReference>
<dbReference type="GO" id="GO:0005525">
    <property type="term" value="F:GTP binding"/>
    <property type="evidence" value="ECO:0007669"/>
    <property type="project" value="InterPro"/>
</dbReference>
<sequence>MAALSQLVLLARSSPRRLTVSNSHCFFPTSLLQAPSSRASPLFLRSAEEIAERRCAASLVNRGEGMQFSRHLVDRRRIYVTGGHGGSGGLVYTRHTKQKMLGPGWPCGGSGGKGGDVILKASGGHHSLAHVAGAVIAESGEQGKRKNLNGTTGHDSTILVPRGVTVREVVEDDTVPPYGIRLLCSRSPFAFSLFQFEKIGLRSAPKDRKEFSSTRGQASSRRACAEFIGVVPDAVAQRSIHKYANLERFGVSPMLEVLQFLACEQWLLKCQDRQHCALAPLCFYFCRSPLLMFSVFPLLLALQLFSSFRVQLVAVIMLWLQAVTWCRIDALDAAEARGSGLRLLVAVAAFDMPESETKWGARREARGTWSSRERGTAEEFLISWGVCAGTKRVGAASNMGVLWPLPVCSSEAEFLISWGVCAGTKRVGAASNMGVLWPDTSGNRCFQDVLSSSRWCLKIPSPDFGRCSSHTLATEVFVEFLISWGVCAGTKRVGAASNMGVLWPDTSGNRCFQDVLSSSRKCLKIPSPDLGRCSSHTLATEVFAEFLISWGVCAGTKRVGAASNMGVLWPGSSEAEFLISWGVCAGSKRVGAASNMGVLWPDTSGNRCFQDVLSSSRKCLKIPSPDLGRDCHFSDVTCTVARVFLRSRIPDLLGSLCRHQACGAASNMGVLWPDTSGNRCFQDVLSSSRKCLKIPSPDLGRHLSEALLVVVLVFWLREAKPSQLDACLGLSLFRCNLHSCPCVSSEAEFLISWGVCAGTKRVGAASNMGVLWPDTSGNRCFQDAKPSQLDGVRTVTFRCNLHSCRVFPEAEFLISWESVPAPSVWGLLPTWEFFGQTLRETAASKTSVFLRCALRSPRQILGAEFLISWGVCAGTKRVGAASNMGVLWPDTSGNRCFQDCLKIPSPDLGRSEFLISWGVCAGTKRVGAASNMGVLWPDTSGNRCFQDCLKIPSPDLGRSEFLISWGVCAGTKRVGAASNMGVLWPDTSGNRCFQDCGLLPTWEFFGQTPRETAASKTSCLPYASALRSPRQILGAEFLISWGVCAGTKRVGAASNMGVLWPDTSGNCCFQDVLSWEVFESYTCYRAEFLISWGVCAGTKRVGAASNMGVLWPDTSGNRCFQDCLKIPSPWEVFESYTCYRAEFLISWGVCAGTKRVGAASNMGVLWPDASGNRCFQDCLKIPSPDLGRSEFLISWGVCAGTKRVGAASNMGVLWPDTSGNRCFQDVLSSSRECLKIPSPDLGRPEFLISWGVCAGTKRVGAASNMGVLWPDTSGNRCFQDVLSSSRECLKIPSPDLGRLIGVAAV</sequence>
<dbReference type="Proteomes" id="UP000654075">
    <property type="component" value="Unassembled WGS sequence"/>
</dbReference>
<accession>A0A813D8B4</accession>
<dbReference type="GO" id="GO:0005739">
    <property type="term" value="C:mitochondrion"/>
    <property type="evidence" value="ECO:0007669"/>
    <property type="project" value="TreeGrafter"/>
</dbReference>